<dbReference type="Gene3D" id="2.130.10.10">
    <property type="entry name" value="YVTN repeat-like/Quinoprotein amine dehydrogenase"/>
    <property type="match status" value="1"/>
</dbReference>
<reference evidence="2" key="1">
    <citation type="submission" date="2022-07" db="EMBL/GenBank/DDBJ databases">
        <title>Phylogenomic reconstructions and comparative analyses of Kickxellomycotina fungi.</title>
        <authorList>
            <person name="Reynolds N.K."/>
            <person name="Stajich J.E."/>
            <person name="Barry K."/>
            <person name="Grigoriev I.V."/>
            <person name="Crous P."/>
            <person name="Smith M.E."/>
        </authorList>
    </citation>
    <scope>NUCLEOTIDE SEQUENCE</scope>
    <source>
        <strain evidence="2">RSA 1196</strain>
    </source>
</reference>
<proteinExistence type="predicted"/>
<evidence type="ECO:0000313" key="3">
    <source>
        <dbReference type="Proteomes" id="UP001150925"/>
    </source>
</evidence>
<dbReference type="Pfam" id="PF25293">
    <property type="entry name" value="Beta-prop_EMC1_N"/>
    <property type="match status" value="1"/>
</dbReference>
<dbReference type="SUPFAM" id="SSF50998">
    <property type="entry name" value="Quinoprotein alcohol dehydrogenase-like"/>
    <property type="match status" value="1"/>
</dbReference>
<sequence>MKLIGIPHKAVTYRSGDTARIFVATEKNVIASLHTHSDEILWRHALEADDPIIQLHTAGDQLVTLSGLQSLRLRVWDPSSAFLVREHVVSQDFAEQIHATSIVVTDPAGNPRVVVLANGQLLTCYAPDTGEVVWSAALQQTGITYHSLVGSNSNALFILGHTPQEAGVTQIQVSRVELSTGSVEPLYRTAPHTSPDSLTIVSPEGPAPWLVWRSNEGLTVNEIGKVERVYAYESSQLQLPNPQALATVTLRTLPSSSSRLALPVLQLITNDAAETVHHLYRIEAQSGDLAPLIVPVLSPQVSTEENKSMTVLDAHLDTLLGMTTSSDTGATSLWVLIPSDTAPALRIPITLSDTATHGFVTSA</sequence>
<accession>A0A9W8E7D8</accession>
<evidence type="ECO:0000313" key="2">
    <source>
        <dbReference type="EMBL" id="KAJ1966856.1"/>
    </source>
</evidence>
<name>A0A9W8E7D8_9FUNG</name>
<protein>
    <recommendedName>
        <fullName evidence="1">EMC1 first beta-propeller domain-containing protein</fullName>
    </recommendedName>
</protein>
<dbReference type="AlphaFoldDB" id="A0A9W8E7D8"/>
<dbReference type="InterPro" id="IPR058545">
    <property type="entry name" value="Beta-prop_EMC1_1st"/>
</dbReference>
<gene>
    <name evidence="2" type="ORF">IWQ62_002211</name>
</gene>
<comment type="caution">
    <text evidence="2">The sequence shown here is derived from an EMBL/GenBank/DDBJ whole genome shotgun (WGS) entry which is preliminary data.</text>
</comment>
<dbReference type="PANTHER" id="PTHR21573:SF0">
    <property type="entry name" value="ER MEMBRANE PROTEIN COMPLEX SUBUNIT 1"/>
    <property type="match status" value="1"/>
</dbReference>
<dbReference type="GO" id="GO:0034975">
    <property type="term" value="P:protein folding in endoplasmic reticulum"/>
    <property type="evidence" value="ECO:0007669"/>
    <property type="project" value="TreeGrafter"/>
</dbReference>
<evidence type="ECO:0000259" key="1">
    <source>
        <dbReference type="Pfam" id="PF25293"/>
    </source>
</evidence>
<dbReference type="InterPro" id="IPR026895">
    <property type="entry name" value="EMC1"/>
</dbReference>
<dbReference type="InterPro" id="IPR011047">
    <property type="entry name" value="Quinoprotein_ADH-like_sf"/>
</dbReference>
<organism evidence="2 3">
    <name type="scientific">Dispira parvispora</name>
    <dbReference type="NCBI Taxonomy" id="1520584"/>
    <lineage>
        <taxon>Eukaryota</taxon>
        <taxon>Fungi</taxon>
        <taxon>Fungi incertae sedis</taxon>
        <taxon>Zoopagomycota</taxon>
        <taxon>Kickxellomycotina</taxon>
        <taxon>Dimargaritomycetes</taxon>
        <taxon>Dimargaritales</taxon>
        <taxon>Dimargaritaceae</taxon>
        <taxon>Dispira</taxon>
    </lineage>
</organism>
<dbReference type="EMBL" id="JANBPY010000439">
    <property type="protein sequence ID" value="KAJ1966856.1"/>
    <property type="molecule type" value="Genomic_DNA"/>
</dbReference>
<feature type="non-terminal residue" evidence="2">
    <location>
        <position position="363"/>
    </location>
</feature>
<dbReference type="GO" id="GO:0072546">
    <property type="term" value="C:EMC complex"/>
    <property type="evidence" value="ECO:0007669"/>
    <property type="project" value="InterPro"/>
</dbReference>
<feature type="domain" description="EMC1 first beta-propeller" evidence="1">
    <location>
        <begin position="4"/>
        <end position="225"/>
    </location>
</feature>
<dbReference type="PANTHER" id="PTHR21573">
    <property type="entry name" value="ER MEMBRANE PROTEIN COMPLEX SUBUNIT 1"/>
    <property type="match status" value="1"/>
</dbReference>
<dbReference type="OrthoDB" id="28092at2759"/>
<keyword evidence="3" id="KW-1185">Reference proteome</keyword>
<dbReference type="Proteomes" id="UP001150925">
    <property type="component" value="Unassembled WGS sequence"/>
</dbReference>
<dbReference type="InterPro" id="IPR015943">
    <property type="entry name" value="WD40/YVTN_repeat-like_dom_sf"/>
</dbReference>